<evidence type="ECO:0000313" key="7">
    <source>
        <dbReference type="EMBL" id="MBN3318300.1"/>
    </source>
</evidence>
<feature type="non-terminal residue" evidence="7">
    <location>
        <position position="505"/>
    </location>
</feature>
<dbReference type="PRINTS" id="PR01248">
    <property type="entry name" value="TYPE1KERATIN"/>
</dbReference>
<evidence type="ECO:0000313" key="8">
    <source>
        <dbReference type="Proteomes" id="UP000736164"/>
    </source>
</evidence>
<comment type="similarity">
    <text evidence="3">Belongs to the intermediate filament family.</text>
</comment>
<dbReference type="PANTHER" id="PTHR47082">
    <property type="entry name" value="KERATIN-LIKE PROTEIN KRT222"/>
    <property type="match status" value="1"/>
</dbReference>
<dbReference type="InterPro" id="IPR002957">
    <property type="entry name" value="Keratin_I"/>
</dbReference>
<dbReference type="InterPro" id="IPR052857">
    <property type="entry name" value="IF_Keratin-like"/>
</dbReference>
<organism evidence="7 8">
    <name type="scientific">Atractosteus spatula</name>
    <name type="common">Alligator gar</name>
    <name type="synonym">Lepisosteus spatula</name>
    <dbReference type="NCBI Taxonomy" id="7917"/>
    <lineage>
        <taxon>Eukaryota</taxon>
        <taxon>Metazoa</taxon>
        <taxon>Chordata</taxon>
        <taxon>Craniata</taxon>
        <taxon>Vertebrata</taxon>
        <taxon>Euteleostomi</taxon>
        <taxon>Actinopterygii</taxon>
        <taxon>Neopterygii</taxon>
        <taxon>Holostei</taxon>
        <taxon>Semionotiformes</taxon>
        <taxon>Lepisosteidae</taxon>
        <taxon>Atractosteus</taxon>
    </lineage>
</organism>
<dbReference type="PROSITE" id="PS00226">
    <property type="entry name" value="IF_ROD_1"/>
    <property type="match status" value="1"/>
</dbReference>
<dbReference type="SUPFAM" id="SSF64593">
    <property type="entry name" value="Intermediate filament protein, coiled coil region"/>
    <property type="match status" value="1"/>
</dbReference>
<keyword evidence="1 3" id="KW-0403">Intermediate filament</keyword>
<feature type="region of interest" description="Disordered" evidence="5">
    <location>
        <begin position="331"/>
        <end position="410"/>
    </location>
</feature>
<evidence type="ECO:0000256" key="4">
    <source>
        <dbReference type="SAM" id="Coils"/>
    </source>
</evidence>
<protein>
    <submittedName>
        <fullName evidence="7">KT222 protein</fullName>
    </submittedName>
</protein>
<dbReference type="GO" id="GO:0005198">
    <property type="term" value="F:structural molecule activity"/>
    <property type="evidence" value="ECO:0007669"/>
    <property type="project" value="InterPro"/>
</dbReference>
<feature type="compositionally biased region" description="Basic and acidic residues" evidence="5">
    <location>
        <begin position="331"/>
        <end position="349"/>
    </location>
</feature>
<feature type="compositionally biased region" description="Basic and acidic residues" evidence="5">
    <location>
        <begin position="359"/>
        <end position="368"/>
    </location>
</feature>
<feature type="compositionally biased region" description="Polar residues" evidence="5">
    <location>
        <begin position="391"/>
        <end position="403"/>
    </location>
</feature>
<dbReference type="InterPro" id="IPR039008">
    <property type="entry name" value="IF_rod_dom"/>
</dbReference>
<dbReference type="GO" id="GO:0005882">
    <property type="term" value="C:intermediate filament"/>
    <property type="evidence" value="ECO:0007669"/>
    <property type="project" value="UniProtKB-KW"/>
</dbReference>
<keyword evidence="2 4" id="KW-0175">Coiled coil</keyword>
<evidence type="ECO:0000256" key="3">
    <source>
        <dbReference type="RuleBase" id="RU000685"/>
    </source>
</evidence>
<sequence>MQRNGELAPPLGPQEAMRDLNGRLAGFLSRVQRLQETNEQLEGQIREWLRRRAPRERDWSQQERILDQLKGTIRSLLVDNASLALQTDSAHSEAARLRARCAAEESRTRQLEKRVVWLKGVWQEAELQKAGLEEEVQGRLADMDHLHHSHQQAALALQQSARPVCDAVLLGAEREDGSGMELSQLLDEIRTHYDRLIALGGAGAGHGAAADMSGGPLTQLEEEAARERMTEEEEAMKAARAELTEARRQWQSLQVEIESLHALEKGLANSLQETELQYRSELRDLAAVIRRLEAELSHVRQGLDSQRQRHEELLNTKVRLEREIATYRHLLDKEENRLHGPNPPRKEARPVVAGSPRKAVAEAGREIDANPARTAGGAPAPEHGTKKAPQLQRQGSLSAPETQHSPEKRMETVTTQEILQGNVMRESAEARGTVETEKIDEVIKEWEGSFFKGNPRLRKKSVSLRFDLHLAAADEGCAQTRQDSLPDVEVRLIMKRSRSIPTIAQ</sequence>
<evidence type="ECO:0000259" key="6">
    <source>
        <dbReference type="PROSITE" id="PS51842"/>
    </source>
</evidence>
<dbReference type="AlphaFoldDB" id="A0A8J7NUZ6"/>
<dbReference type="PROSITE" id="PS51842">
    <property type="entry name" value="IF_ROD_2"/>
    <property type="match status" value="1"/>
</dbReference>
<feature type="coiled-coil region" evidence="4">
    <location>
        <begin position="24"/>
        <end position="51"/>
    </location>
</feature>
<reference evidence="7" key="1">
    <citation type="journal article" date="2021" name="Cell">
        <title>Tracing the genetic footprints of vertebrate landing in non-teleost ray-finned fishes.</title>
        <authorList>
            <person name="Bi X."/>
            <person name="Wang K."/>
            <person name="Yang L."/>
            <person name="Pan H."/>
            <person name="Jiang H."/>
            <person name="Wei Q."/>
            <person name="Fang M."/>
            <person name="Yu H."/>
            <person name="Zhu C."/>
            <person name="Cai Y."/>
            <person name="He Y."/>
            <person name="Gan X."/>
            <person name="Zeng H."/>
            <person name="Yu D."/>
            <person name="Zhu Y."/>
            <person name="Jiang H."/>
            <person name="Qiu Q."/>
            <person name="Yang H."/>
            <person name="Zhang Y.E."/>
            <person name="Wang W."/>
            <person name="Zhu M."/>
            <person name="He S."/>
            <person name="Zhang G."/>
        </authorList>
    </citation>
    <scope>NUCLEOTIDE SEQUENCE</scope>
    <source>
        <strain evidence="7">Allg_001</strain>
    </source>
</reference>
<dbReference type="Gene3D" id="1.20.5.170">
    <property type="match status" value="1"/>
</dbReference>
<gene>
    <name evidence="7" type="primary">Krt222</name>
    <name evidence="7" type="ORF">GTO95_0000267</name>
</gene>
<feature type="domain" description="IF rod" evidence="6">
    <location>
        <begin position="13"/>
        <end position="338"/>
    </location>
</feature>
<keyword evidence="8" id="KW-1185">Reference proteome</keyword>
<feature type="non-terminal residue" evidence="7">
    <location>
        <position position="1"/>
    </location>
</feature>
<proteinExistence type="inferred from homology"/>
<name>A0A8J7NUZ6_ATRSP</name>
<comment type="caution">
    <text evidence="7">The sequence shown here is derived from an EMBL/GenBank/DDBJ whole genome shotgun (WGS) entry which is preliminary data.</text>
</comment>
<evidence type="ECO:0000256" key="5">
    <source>
        <dbReference type="SAM" id="MobiDB-lite"/>
    </source>
</evidence>
<dbReference type="EMBL" id="JAAWVO010039387">
    <property type="protein sequence ID" value="MBN3318300.1"/>
    <property type="molecule type" value="Genomic_DNA"/>
</dbReference>
<dbReference type="Proteomes" id="UP000736164">
    <property type="component" value="Unassembled WGS sequence"/>
</dbReference>
<evidence type="ECO:0000256" key="2">
    <source>
        <dbReference type="ARBA" id="ARBA00023054"/>
    </source>
</evidence>
<dbReference type="SMART" id="SM01391">
    <property type="entry name" value="Filament"/>
    <property type="match status" value="1"/>
</dbReference>
<dbReference type="InterPro" id="IPR018039">
    <property type="entry name" value="IF_conserved"/>
</dbReference>
<dbReference type="PANTHER" id="PTHR47082:SF1">
    <property type="entry name" value="KERATIN-LIKE PROTEIN KRT222"/>
    <property type="match status" value="1"/>
</dbReference>
<dbReference type="Pfam" id="PF00038">
    <property type="entry name" value="Filament"/>
    <property type="match status" value="1"/>
</dbReference>
<evidence type="ECO:0000256" key="1">
    <source>
        <dbReference type="ARBA" id="ARBA00022754"/>
    </source>
</evidence>
<dbReference type="Gene3D" id="1.20.5.1160">
    <property type="entry name" value="Vasodilator-stimulated phosphoprotein"/>
    <property type="match status" value="1"/>
</dbReference>
<accession>A0A8J7NUZ6</accession>
<dbReference type="Gene3D" id="1.20.5.500">
    <property type="entry name" value="Single helix bin"/>
    <property type="match status" value="1"/>
</dbReference>